<evidence type="ECO:0000256" key="4">
    <source>
        <dbReference type="ARBA" id="ARBA00022679"/>
    </source>
</evidence>
<dbReference type="Gene3D" id="3.90.550.10">
    <property type="entry name" value="Spore Coat Polysaccharide Biosynthesis Protein SpsA, Chain A"/>
    <property type="match status" value="1"/>
</dbReference>
<dbReference type="PANTHER" id="PTHR43179">
    <property type="entry name" value="RHAMNOSYLTRANSFERASE WBBL"/>
    <property type="match status" value="1"/>
</dbReference>
<evidence type="ECO:0000256" key="1">
    <source>
        <dbReference type="ARBA" id="ARBA00004776"/>
    </source>
</evidence>
<feature type="domain" description="Glycosyltransferase 2-like" evidence="5">
    <location>
        <begin position="7"/>
        <end position="139"/>
    </location>
</feature>
<dbReference type="InterPro" id="IPR001173">
    <property type="entry name" value="Glyco_trans_2-like"/>
</dbReference>
<dbReference type="InterPro" id="IPR029044">
    <property type="entry name" value="Nucleotide-diphossugar_trans"/>
</dbReference>
<dbReference type="Pfam" id="PF00535">
    <property type="entry name" value="Glycos_transf_2"/>
    <property type="match status" value="1"/>
</dbReference>
<dbReference type="Proteomes" id="UP000184386">
    <property type="component" value="Unassembled WGS sequence"/>
</dbReference>
<evidence type="ECO:0000313" key="6">
    <source>
        <dbReference type="EMBL" id="SHJ48612.1"/>
    </source>
</evidence>
<comment type="similarity">
    <text evidence="2">Belongs to the glycosyltransferase 2 family.</text>
</comment>
<dbReference type="RefSeq" id="WP_073271902.1">
    <property type="nucleotide sequence ID" value="NZ_FRAC01000006.1"/>
</dbReference>
<dbReference type="STRING" id="1121322.SAMN02745136_00158"/>
<keyword evidence="3" id="KW-0328">Glycosyltransferase</keyword>
<dbReference type="AlphaFoldDB" id="A0A1M6JPM0"/>
<evidence type="ECO:0000313" key="7">
    <source>
        <dbReference type="Proteomes" id="UP000184386"/>
    </source>
</evidence>
<organism evidence="6 7">
    <name type="scientific">Anaerocolumna jejuensis DSM 15929</name>
    <dbReference type="NCBI Taxonomy" id="1121322"/>
    <lineage>
        <taxon>Bacteria</taxon>
        <taxon>Bacillati</taxon>
        <taxon>Bacillota</taxon>
        <taxon>Clostridia</taxon>
        <taxon>Lachnospirales</taxon>
        <taxon>Lachnospiraceae</taxon>
        <taxon>Anaerocolumna</taxon>
    </lineage>
</organism>
<reference evidence="6 7" key="1">
    <citation type="submission" date="2016-11" db="EMBL/GenBank/DDBJ databases">
        <authorList>
            <person name="Jaros S."/>
            <person name="Januszkiewicz K."/>
            <person name="Wedrychowicz H."/>
        </authorList>
    </citation>
    <scope>NUCLEOTIDE SEQUENCE [LARGE SCALE GENOMIC DNA]</scope>
    <source>
        <strain evidence="6 7">DSM 15929</strain>
    </source>
</reference>
<gene>
    <name evidence="6" type="ORF">SAMN02745136_00158</name>
</gene>
<comment type="pathway">
    <text evidence="1">Cell wall biogenesis; cell wall polysaccharide biosynthesis.</text>
</comment>
<dbReference type="PANTHER" id="PTHR43179:SF12">
    <property type="entry name" value="GALACTOFURANOSYLTRANSFERASE GLFT2"/>
    <property type="match status" value="1"/>
</dbReference>
<proteinExistence type="inferred from homology"/>
<name>A0A1M6JPM0_9FIRM</name>
<protein>
    <submittedName>
        <fullName evidence="6">Glycosyltransferase, GT2 family</fullName>
    </submittedName>
</protein>
<accession>A0A1M6JPM0</accession>
<evidence type="ECO:0000259" key="5">
    <source>
        <dbReference type="Pfam" id="PF00535"/>
    </source>
</evidence>
<evidence type="ECO:0000256" key="3">
    <source>
        <dbReference type="ARBA" id="ARBA00022676"/>
    </source>
</evidence>
<dbReference type="SUPFAM" id="SSF53448">
    <property type="entry name" value="Nucleotide-diphospho-sugar transferases"/>
    <property type="match status" value="1"/>
</dbReference>
<keyword evidence="4 6" id="KW-0808">Transferase</keyword>
<dbReference type="EMBL" id="FRAC01000006">
    <property type="protein sequence ID" value="SHJ48612.1"/>
    <property type="molecule type" value="Genomic_DNA"/>
</dbReference>
<evidence type="ECO:0000256" key="2">
    <source>
        <dbReference type="ARBA" id="ARBA00006739"/>
    </source>
</evidence>
<dbReference type="GO" id="GO:0016757">
    <property type="term" value="F:glycosyltransferase activity"/>
    <property type="evidence" value="ECO:0007669"/>
    <property type="project" value="UniProtKB-KW"/>
</dbReference>
<sequence length="317" mass="36591">MQTRLAIIILHYKNYQETITCINCALKQRGEGYEIIVVDNGSGDGSYEQLKNYYKKTPHVTIKRLKKNLGFARGNNAGIRYARAQFSAKNCFICNSDVVFEETLFEELLAAGRKGIGVISPAVYDTDKKPQPLSVNWKSPYRRIFFTWLYILYKSLPEEIRKKFVFELIKLLFHLLKRGIHGASCLYSFLKERGFYLKAKENGNNAAGGIGSAQKDNPYRMQGCAFMLTEDYFKYYRQLYPRTFLYGEELNLTLYLKKAGLLAATVPTSTVIHKGRQSSGMLYGKDGERSRLILARQSLFHSLPLLFLNHRKIRRFY</sequence>
<keyword evidence="7" id="KW-1185">Reference proteome</keyword>